<evidence type="ECO:0000256" key="3">
    <source>
        <dbReference type="ARBA" id="ARBA00022833"/>
    </source>
</evidence>
<evidence type="ECO:0000313" key="7">
    <source>
        <dbReference type="EMBL" id="PIO25038.1"/>
    </source>
</evidence>
<dbReference type="PANTHER" id="PTHR47241:SF1">
    <property type="entry name" value="BED-TYPE DOMAIN-CONTAINING PROTEIN"/>
    <property type="match status" value="1"/>
</dbReference>
<dbReference type="AlphaFoldDB" id="A0A2G9RAW0"/>
<feature type="region of interest" description="Disordered" evidence="5">
    <location>
        <begin position="1"/>
        <end position="80"/>
    </location>
</feature>
<dbReference type="InterPro" id="IPR052865">
    <property type="entry name" value="Zinc_finger_BED"/>
</dbReference>
<feature type="domain" description="BED-type" evidence="6">
    <location>
        <begin position="84"/>
        <end position="141"/>
    </location>
</feature>
<evidence type="ECO:0000256" key="1">
    <source>
        <dbReference type="ARBA" id="ARBA00022723"/>
    </source>
</evidence>
<reference evidence="7" key="1">
    <citation type="submission" date="2017-08" db="EMBL/GenBank/DDBJ databases">
        <title>Assembly of the North American Bullfrog Genome.</title>
        <authorList>
            <person name="Warren R.L."/>
            <person name="Vandervalk B.P."/>
            <person name="Kucuk E."/>
            <person name="Birol I."/>
            <person name="Helbing C."/>
            <person name="Pandoh P."/>
            <person name="Behsaz B."/>
            <person name="Mohamadi H."/>
            <person name="Chu J."/>
            <person name="Jackman S."/>
            <person name="Hammond S.A."/>
            <person name="Veldhoen N."/>
            <person name="Kirk H."/>
            <person name="Zhao Y."/>
            <person name="Coope R."/>
            <person name="Pleasance S."/>
            <person name="Moore R."/>
            <person name="Holt R."/>
        </authorList>
    </citation>
    <scope>NUCLEOTIDE SEQUENCE</scope>
    <source>
        <strain evidence="7">Bruno</strain>
        <tissue evidence="7">Liver</tissue>
    </source>
</reference>
<evidence type="ECO:0000256" key="5">
    <source>
        <dbReference type="SAM" id="MobiDB-lite"/>
    </source>
</evidence>
<feature type="compositionally biased region" description="Low complexity" evidence="5">
    <location>
        <begin position="52"/>
        <end position="62"/>
    </location>
</feature>
<gene>
    <name evidence="7" type="ORF">AB205_0178700</name>
</gene>
<sequence length="248" mass="27343">MSLERGRTTAYCQVISSGNDEDGGDRDDGDVDDEVTDVTWVPDRAEEETEGEAAQPQGGQQQERVESSHPIPSHSAAVISRPTPQSSAVWAFFSTSAADRTVAICKLCLRYIKRDKNTNHLGTTCLTRHLMSNHSARWQEHLIATQKGYKYVPPPYPLQSAPAIPSHYLSKASTDRDDGIAQRVPGPSSTIISSKPAVDCIRQISLPHLLQQRKKKGPCHPHAQHLNASLSKLLTLQLLLSAWWILPP</sequence>
<evidence type="ECO:0000256" key="4">
    <source>
        <dbReference type="PROSITE-ProRule" id="PRU00027"/>
    </source>
</evidence>
<dbReference type="PANTHER" id="PTHR47241">
    <property type="entry name" value="FINGER PROTEIN, PUTATIVE-RELATED"/>
    <property type="match status" value="1"/>
</dbReference>
<evidence type="ECO:0000256" key="2">
    <source>
        <dbReference type="ARBA" id="ARBA00022771"/>
    </source>
</evidence>
<proteinExistence type="predicted"/>
<keyword evidence="2 4" id="KW-0863">Zinc-finger</keyword>
<dbReference type="SMART" id="SM00614">
    <property type="entry name" value="ZnF_BED"/>
    <property type="match status" value="1"/>
</dbReference>
<dbReference type="InterPro" id="IPR036236">
    <property type="entry name" value="Znf_C2H2_sf"/>
</dbReference>
<organism evidence="7">
    <name type="scientific">Aquarana catesbeiana</name>
    <name type="common">American bullfrog</name>
    <name type="synonym">Rana catesbeiana</name>
    <dbReference type="NCBI Taxonomy" id="8400"/>
    <lineage>
        <taxon>Eukaryota</taxon>
        <taxon>Metazoa</taxon>
        <taxon>Chordata</taxon>
        <taxon>Craniata</taxon>
        <taxon>Vertebrata</taxon>
        <taxon>Euteleostomi</taxon>
        <taxon>Amphibia</taxon>
        <taxon>Batrachia</taxon>
        <taxon>Anura</taxon>
        <taxon>Neobatrachia</taxon>
        <taxon>Ranoidea</taxon>
        <taxon>Ranidae</taxon>
        <taxon>Aquarana</taxon>
    </lineage>
</organism>
<accession>A0A2G9RAW0</accession>
<evidence type="ECO:0000259" key="6">
    <source>
        <dbReference type="PROSITE" id="PS50808"/>
    </source>
</evidence>
<dbReference type="SUPFAM" id="SSF57667">
    <property type="entry name" value="beta-beta-alpha zinc fingers"/>
    <property type="match status" value="1"/>
</dbReference>
<dbReference type="GO" id="GO:0005634">
    <property type="term" value="C:nucleus"/>
    <property type="evidence" value="ECO:0007669"/>
    <property type="project" value="TreeGrafter"/>
</dbReference>
<keyword evidence="1" id="KW-0479">Metal-binding</keyword>
<dbReference type="Pfam" id="PF02892">
    <property type="entry name" value="zf-BED"/>
    <property type="match status" value="1"/>
</dbReference>
<keyword evidence="3" id="KW-0862">Zinc</keyword>
<name>A0A2G9RAW0_AQUCT</name>
<dbReference type="InterPro" id="IPR003656">
    <property type="entry name" value="Znf_BED"/>
</dbReference>
<dbReference type="EMBL" id="KV953742">
    <property type="protein sequence ID" value="PIO25038.1"/>
    <property type="molecule type" value="Genomic_DNA"/>
</dbReference>
<dbReference type="GO" id="GO:0003677">
    <property type="term" value="F:DNA binding"/>
    <property type="evidence" value="ECO:0007669"/>
    <property type="project" value="InterPro"/>
</dbReference>
<dbReference type="GO" id="GO:0008270">
    <property type="term" value="F:zinc ion binding"/>
    <property type="evidence" value="ECO:0007669"/>
    <property type="project" value="UniProtKB-KW"/>
</dbReference>
<dbReference type="PROSITE" id="PS50808">
    <property type="entry name" value="ZF_BED"/>
    <property type="match status" value="1"/>
</dbReference>
<protein>
    <recommendedName>
        <fullName evidence="6">BED-type domain-containing protein</fullName>
    </recommendedName>
</protein>
<feature type="non-terminal residue" evidence="7">
    <location>
        <position position="248"/>
    </location>
</feature>
<feature type="compositionally biased region" description="Acidic residues" evidence="5">
    <location>
        <begin position="19"/>
        <end position="36"/>
    </location>
</feature>